<organism evidence="2 3">
    <name type="scientific">Synaphobranchus kaupii</name>
    <name type="common">Kaup's arrowtooth eel</name>
    <dbReference type="NCBI Taxonomy" id="118154"/>
    <lineage>
        <taxon>Eukaryota</taxon>
        <taxon>Metazoa</taxon>
        <taxon>Chordata</taxon>
        <taxon>Craniata</taxon>
        <taxon>Vertebrata</taxon>
        <taxon>Euteleostomi</taxon>
        <taxon>Actinopterygii</taxon>
        <taxon>Neopterygii</taxon>
        <taxon>Teleostei</taxon>
        <taxon>Anguilliformes</taxon>
        <taxon>Synaphobranchidae</taxon>
        <taxon>Synaphobranchus</taxon>
    </lineage>
</organism>
<dbReference type="AlphaFoldDB" id="A0A9Q1JA56"/>
<reference evidence="2" key="1">
    <citation type="journal article" date="2023" name="Science">
        <title>Genome structures resolve the early diversification of teleost fishes.</title>
        <authorList>
            <person name="Parey E."/>
            <person name="Louis A."/>
            <person name="Montfort J."/>
            <person name="Bouchez O."/>
            <person name="Roques C."/>
            <person name="Iampietro C."/>
            <person name="Lluch J."/>
            <person name="Castinel A."/>
            <person name="Donnadieu C."/>
            <person name="Desvignes T."/>
            <person name="Floi Bucao C."/>
            <person name="Jouanno E."/>
            <person name="Wen M."/>
            <person name="Mejri S."/>
            <person name="Dirks R."/>
            <person name="Jansen H."/>
            <person name="Henkel C."/>
            <person name="Chen W.J."/>
            <person name="Zahm M."/>
            <person name="Cabau C."/>
            <person name="Klopp C."/>
            <person name="Thompson A.W."/>
            <person name="Robinson-Rechavi M."/>
            <person name="Braasch I."/>
            <person name="Lecointre G."/>
            <person name="Bobe J."/>
            <person name="Postlethwait J.H."/>
            <person name="Berthelot C."/>
            <person name="Roest Crollius H."/>
            <person name="Guiguen Y."/>
        </authorList>
    </citation>
    <scope>NUCLEOTIDE SEQUENCE</scope>
    <source>
        <strain evidence="2">WJC10195</strain>
    </source>
</reference>
<comment type="caution">
    <text evidence="2">The sequence shown here is derived from an EMBL/GenBank/DDBJ whole genome shotgun (WGS) entry which is preliminary data.</text>
</comment>
<sequence length="92" mass="9968">MPAPGGTRKAYRVCARPQSRDGGVRGLSATSVPRSRRSPPSLIARHSKFACEQESARRQGDGVRTDYSSTVTPELFYRICKSKGDATQAEGP</sequence>
<protein>
    <submittedName>
        <fullName evidence="2">Uncharacterized protein</fullName>
    </submittedName>
</protein>
<dbReference type="Proteomes" id="UP001152622">
    <property type="component" value="Chromosome 2"/>
</dbReference>
<gene>
    <name evidence="2" type="ORF">SKAU_G00054900</name>
</gene>
<name>A0A9Q1JA56_SYNKA</name>
<dbReference type="EMBL" id="JAINUF010000002">
    <property type="protein sequence ID" value="KAJ8374910.1"/>
    <property type="molecule type" value="Genomic_DNA"/>
</dbReference>
<evidence type="ECO:0000256" key="1">
    <source>
        <dbReference type="SAM" id="MobiDB-lite"/>
    </source>
</evidence>
<feature type="region of interest" description="Disordered" evidence="1">
    <location>
        <begin position="1"/>
        <end position="41"/>
    </location>
</feature>
<proteinExistence type="predicted"/>
<accession>A0A9Q1JA56</accession>
<evidence type="ECO:0000313" key="2">
    <source>
        <dbReference type="EMBL" id="KAJ8374910.1"/>
    </source>
</evidence>
<keyword evidence="3" id="KW-1185">Reference proteome</keyword>
<evidence type="ECO:0000313" key="3">
    <source>
        <dbReference type="Proteomes" id="UP001152622"/>
    </source>
</evidence>